<dbReference type="Pfam" id="PF09769">
    <property type="entry name" value="ApoO"/>
    <property type="match status" value="1"/>
</dbReference>
<reference evidence="8 9" key="1">
    <citation type="submission" date="2014-11" db="EMBL/GenBank/DDBJ databases">
        <title>Genetic blueprint of the zoonotic pathogen Toxocara canis.</title>
        <authorList>
            <person name="Zhu X.-Q."/>
            <person name="Korhonen P.K."/>
            <person name="Cai H."/>
            <person name="Young N.D."/>
            <person name="Nejsum P."/>
            <person name="von Samson-Himmelstjerna G."/>
            <person name="Boag P.R."/>
            <person name="Tan P."/>
            <person name="Li Q."/>
            <person name="Min J."/>
            <person name="Yang Y."/>
            <person name="Wang X."/>
            <person name="Fang X."/>
            <person name="Hall R.S."/>
            <person name="Hofmann A."/>
            <person name="Sternberg P.W."/>
            <person name="Jex A.R."/>
            <person name="Gasser R.B."/>
        </authorList>
    </citation>
    <scope>NUCLEOTIDE SEQUENCE [LARGE SCALE GENOMIC DNA]</scope>
    <source>
        <strain evidence="8">PN_DK_2014</strain>
    </source>
</reference>
<evidence type="ECO:0000256" key="1">
    <source>
        <dbReference type="ARBA" id="ARBA00004325"/>
    </source>
</evidence>
<keyword evidence="4" id="KW-1133">Transmembrane helix</keyword>
<gene>
    <name evidence="8" type="ORF">Tcan_13674</name>
</gene>
<dbReference type="Proteomes" id="UP000031036">
    <property type="component" value="Unassembled WGS sequence"/>
</dbReference>
<dbReference type="GO" id="GO:0061617">
    <property type="term" value="C:MICOS complex"/>
    <property type="evidence" value="ECO:0007669"/>
    <property type="project" value="UniProtKB-UniRule"/>
</dbReference>
<dbReference type="EMBL" id="JPKZ01001281">
    <property type="protein sequence ID" value="KHN82899.1"/>
    <property type="molecule type" value="Genomic_DNA"/>
</dbReference>
<comment type="subunit">
    <text evidence="7">Component of the mitochondrial contact site and cristae organizing system (MICOS) complex.</text>
</comment>
<keyword evidence="9" id="KW-1185">Reference proteome</keyword>
<evidence type="ECO:0000313" key="8">
    <source>
        <dbReference type="EMBL" id="KHN82899.1"/>
    </source>
</evidence>
<evidence type="ECO:0000256" key="6">
    <source>
        <dbReference type="ARBA" id="ARBA00023136"/>
    </source>
</evidence>
<evidence type="ECO:0000256" key="4">
    <source>
        <dbReference type="ARBA" id="ARBA00022989"/>
    </source>
</evidence>
<evidence type="ECO:0000256" key="2">
    <source>
        <dbReference type="ARBA" id="ARBA00010904"/>
    </source>
</evidence>
<evidence type="ECO:0000256" key="7">
    <source>
        <dbReference type="RuleBase" id="RU363021"/>
    </source>
</evidence>
<keyword evidence="6" id="KW-0472">Membrane</keyword>
<dbReference type="PANTHER" id="PTHR14564">
    <property type="entry name" value="MICOS COMPLEX SUBUNIT MIC26 / MIC27 FAMILY MEMBER"/>
    <property type="match status" value="1"/>
</dbReference>
<keyword evidence="5 7" id="KW-0496">Mitochondrion</keyword>
<comment type="subcellular location">
    <subcellularLocation>
        <location evidence="7">Mitochondrion inner membrane</location>
    </subcellularLocation>
    <subcellularLocation>
        <location evidence="1">Mitochondrion membrane</location>
    </subcellularLocation>
</comment>
<organism evidence="8 9">
    <name type="scientific">Toxocara canis</name>
    <name type="common">Canine roundworm</name>
    <dbReference type="NCBI Taxonomy" id="6265"/>
    <lineage>
        <taxon>Eukaryota</taxon>
        <taxon>Metazoa</taxon>
        <taxon>Ecdysozoa</taxon>
        <taxon>Nematoda</taxon>
        <taxon>Chromadorea</taxon>
        <taxon>Rhabditida</taxon>
        <taxon>Spirurina</taxon>
        <taxon>Ascaridomorpha</taxon>
        <taxon>Ascaridoidea</taxon>
        <taxon>Toxocaridae</taxon>
        <taxon>Toxocara</taxon>
    </lineage>
</organism>
<dbReference type="STRING" id="6265.A0A0B2VNG6"/>
<keyword evidence="3" id="KW-0812">Transmembrane</keyword>
<dbReference type="AlphaFoldDB" id="A0A0B2VNG6"/>
<accession>A0A0B2VNG6</accession>
<dbReference type="OrthoDB" id="5973346at2759"/>
<evidence type="ECO:0000313" key="9">
    <source>
        <dbReference type="Proteomes" id="UP000031036"/>
    </source>
</evidence>
<comment type="similarity">
    <text evidence="2">Belongs to the apolipoprotein O/MICOS complex subunit Mic27 family.</text>
</comment>
<keyword evidence="7" id="KW-0999">Mitochondrion inner membrane</keyword>
<dbReference type="InterPro" id="IPR033182">
    <property type="entry name" value="MIC26/MIC27_animal"/>
</dbReference>
<evidence type="ECO:0000256" key="5">
    <source>
        <dbReference type="ARBA" id="ARBA00023128"/>
    </source>
</evidence>
<protein>
    <recommendedName>
        <fullName evidence="7">MICOS complex subunit</fullName>
    </recommendedName>
</protein>
<dbReference type="InterPro" id="IPR019166">
    <property type="entry name" value="MIC26/MIC27"/>
</dbReference>
<comment type="caution">
    <text evidence="8">The sequence shown here is derived from an EMBL/GenBank/DDBJ whole genome shotgun (WGS) entry which is preliminary data.</text>
</comment>
<proteinExistence type="inferred from homology"/>
<name>A0A0B2VNG6_TOXCA</name>
<sequence length="143" mass="16128">MVEAEKAKGNGTEIAKRWWAMTTTQKRPIPDPTRMVTVSELPMYAEDVPVQYSFIPDEPLPLQSTISKVRKAVVHKYDAFAQRFQLVDRTVKNTAKAACGLSQHLSEERTILPKAAAITVGGMAGFVFSMKKYCFFFCFFLVQ</sequence>
<evidence type="ECO:0000256" key="3">
    <source>
        <dbReference type="ARBA" id="ARBA00022692"/>
    </source>
</evidence>
<dbReference type="GO" id="GO:0042407">
    <property type="term" value="P:cristae formation"/>
    <property type="evidence" value="ECO:0007669"/>
    <property type="project" value="InterPro"/>
</dbReference>
<comment type="function">
    <text evidence="7">Component of the MICOS complex, a large protein complex of the mitochondrial inner membrane that plays crucial roles in the maintenance of crista junctions, inner membrane architecture, and formation of contact sites to the outer membrane.</text>
</comment>